<proteinExistence type="predicted"/>
<feature type="chain" id="PRO_5022228501" description="DUF6298 domain-containing protein" evidence="1">
    <location>
        <begin position="21"/>
        <end position="1044"/>
    </location>
</feature>
<organism evidence="3 4">
    <name type="scientific">Chitinophaga japonensis</name>
    <name type="common">Flexibacter japonensis</name>
    <dbReference type="NCBI Taxonomy" id="104662"/>
    <lineage>
        <taxon>Bacteria</taxon>
        <taxon>Pseudomonadati</taxon>
        <taxon>Bacteroidota</taxon>
        <taxon>Chitinophagia</taxon>
        <taxon>Chitinophagales</taxon>
        <taxon>Chitinophagaceae</taxon>
        <taxon>Chitinophaga</taxon>
    </lineage>
</organism>
<dbReference type="Gene3D" id="2.160.20.10">
    <property type="entry name" value="Single-stranded right-handed beta-helix, Pectin lyase-like"/>
    <property type="match status" value="1"/>
</dbReference>
<dbReference type="AlphaFoldDB" id="A0A562T414"/>
<reference evidence="3 4" key="1">
    <citation type="journal article" date="2013" name="Stand. Genomic Sci.">
        <title>Genomic Encyclopedia of Type Strains, Phase I: The one thousand microbial genomes (KMG-I) project.</title>
        <authorList>
            <person name="Kyrpides N.C."/>
            <person name="Woyke T."/>
            <person name="Eisen J.A."/>
            <person name="Garrity G."/>
            <person name="Lilburn T.G."/>
            <person name="Beck B.J."/>
            <person name="Whitman W.B."/>
            <person name="Hugenholtz P."/>
            <person name="Klenk H.P."/>
        </authorList>
    </citation>
    <scope>NUCLEOTIDE SEQUENCE [LARGE SCALE GENOMIC DNA]</scope>
    <source>
        <strain evidence="3 4">DSM 13484</strain>
    </source>
</reference>
<evidence type="ECO:0000313" key="4">
    <source>
        <dbReference type="Proteomes" id="UP000316778"/>
    </source>
</evidence>
<protein>
    <recommendedName>
        <fullName evidence="2">DUF6298 domain-containing protein</fullName>
    </recommendedName>
</protein>
<dbReference type="SUPFAM" id="SSF51126">
    <property type="entry name" value="Pectin lyase-like"/>
    <property type="match status" value="1"/>
</dbReference>
<dbReference type="InterPro" id="IPR046265">
    <property type="entry name" value="DUF6298"/>
</dbReference>
<evidence type="ECO:0000256" key="1">
    <source>
        <dbReference type="SAM" id="SignalP"/>
    </source>
</evidence>
<comment type="caution">
    <text evidence="3">The sequence shown here is derived from an EMBL/GenBank/DDBJ whole genome shotgun (WGS) entry which is preliminary data.</text>
</comment>
<dbReference type="InterPro" id="IPR011050">
    <property type="entry name" value="Pectin_lyase_fold/virulence"/>
</dbReference>
<dbReference type="OrthoDB" id="5488826at2"/>
<dbReference type="InterPro" id="IPR012334">
    <property type="entry name" value="Pectin_lyas_fold"/>
</dbReference>
<evidence type="ECO:0000259" key="2">
    <source>
        <dbReference type="Pfam" id="PF19815"/>
    </source>
</evidence>
<evidence type="ECO:0000313" key="3">
    <source>
        <dbReference type="EMBL" id="TWI88281.1"/>
    </source>
</evidence>
<accession>A0A562T414</accession>
<keyword evidence="4" id="KW-1185">Reference proteome</keyword>
<sequence>MNQRLRLTTILILLVASVHAQKKPKQPKPLPPVSQDAGGRLVYVSDAQGNRVPDFSYCGYMASEQPIPRVPVRMVVPPVKGDATLPIQAALDYVAALPPDAQGFRGAVLLGPGQYTINGSLLIRASGVVLRGSGMGEQGTVLLGAGTTRQTLLRIAGKNDRQVAAPVRITAAYVPVNARTLELAAVKGLKAGDPVLVHRPSTKAWIQELSMDHLGGGLTTLAWKPGERDIYWDRTIVAVDGNTVTLDAPLTTALDTAYGGGTLAAYQWPGRISRAGVENLRCVSAWDHRSPKDEDHRWMAITLENVSDAWVRQVSFAHFAGSAVAVLETARRVTVEDCKSLSPVSETGGQRRYTFHTSGQQTLFQRCYSEYGYHDFSAGFCAAGPNAFVQCDAHRPLSYSGAIDSWASGLLLDVVNIDGQALGFPNRGQDGQGAGWSAANSMLWQCSAALVYCTRPPTAANWAFGTWAQFTGDGYWGESNEHIRPRSLYYAQLAERLGRDVSQQAQLMPVGSEASSSPTVEQAAELTAAAEEPLLQLQEWIDLSAQRNPIPVAHNGIKTINDIGYTKPAAPVAAPPMQISSGWLVRGRTVLAGRHYEVPWWRGNVRPDGIQEARPHITRFVPGRTGTGLTDDLQEVAAWMKEKNFVSLEHNYGLWYERRRDDHERVRRLDGDVWPPFCELPFARSGQGTAWDGLSKYDLTKYNRWYWRRLQQFAGLADQQGLVLVHQDYFQHNILEAGAHWADFPWRPANNINGTGFPEPPPYAGDKRIFLDAQFYDVSHPARQPLHRAYIRRCMENFANNNGVIHYTGAEFTGPLSFVQYWIDVVLEWEKETGKKATLGLSVTKDVQDAILADPVRSKAISVIDIRQWHYEPDGSLYAPKGGQHLAPRQHARLLKPKDSNFEQVYRAVREYRERYPDKAVIYSAGRYDAWAWAAFMAGGSLAAIPAVDDDGFLQAASAMQPVDLPAAPQGQWALGNNAKGYIIYNRTPGKVALNLAALAGTCHIAWIDPENGRILEKEKVKGGRQLSLQSPAAGPVVLWIKKG</sequence>
<feature type="signal peptide" evidence="1">
    <location>
        <begin position="1"/>
        <end position="20"/>
    </location>
</feature>
<keyword evidence="1" id="KW-0732">Signal</keyword>
<feature type="domain" description="DUF6298" evidence="2">
    <location>
        <begin position="474"/>
        <end position="960"/>
    </location>
</feature>
<dbReference type="Proteomes" id="UP000316778">
    <property type="component" value="Unassembled WGS sequence"/>
</dbReference>
<name>A0A562T414_CHIJA</name>
<dbReference type="Pfam" id="PF19815">
    <property type="entry name" value="DUF6298"/>
    <property type="match status" value="1"/>
</dbReference>
<dbReference type="EMBL" id="VLLG01000003">
    <property type="protein sequence ID" value="TWI88281.1"/>
    <property type="molecule type" value="Genomic_DNA"/>
</dbReference>
<dbReference type="RefSeq" id="WP_145713384.1">
    <property type="nucleotide sequence ID" value="NZ_BAAAFY010000001.1"/>
</dbReference>
<gene>
    <name evidence="3" type="ORF">LX66_2366</name>
</gene>